<evidence type="ECO:0000256" key="1">
    <source>
        <dbReference type="ARBA" id="ARBA00022448"/>
    </source>
</evidence>
<dbReference type="InterPro" id="IPR003439">
    <property type="entry name" value="ABC_transporter-like_ATP-bd"/>
</dbReference>
<dbReference type="InterPro" id="IPR050166">
    <property type="entry name" value="ABC_transporter_ATP-bind"/>
</dbReference>
<evidence type="ECO:0000259" key="4">
    <source>
        <dbReference type="PROSITE" id="PS50893"/>
    </source>
</evidence>
<protein>
    <submittedName>
        <fullName evidence="5">ABC transporter ATP-binding protein</fullName>
    </submittedName>
</protein>
<dbReference type="SMART" id="SM00382">
    <property type="entry name" value="AAA"/>
    <property type="match status" value="1"/>
</dbReference>
<dbReference type="Proteomes" id="UP001597389">
    <property type="component" value="Unassembled WGS sequence"/>
</dbReference>
<evidence type="ECO:0000313" key="6">
    <source>
        <dbReference type="Proteomes" id="UP001597389"/>
    </source>
</evidence>
<reference evidence="6" key="1">
    <citation type="journal article" date="2019" name="Int. J. Syst. Evol. Microbiol.">
        <title>The Global Catalogue of Microorganisms (GCM) 10K type strain sequencing project: providing services to taxonomists for standard genome sequencing and annotation.</title>
        <authorList>
            <consortium name="The Broad Institute Genomics Platform"/>
            <consortium name="The Broad Institute Genome Sequencing Center for Infectious Disease"/>
            <person name="Wu L."/>
            <person name="Ma J."/>
        </authorList>
    </citation>
    <scope>NUCLEOTIDE SEQUENCE [LARGE SCALE GENOMIC DNA]</scope>
    <source>
        <strain evidence="6">CCUG 57942</strain>
    </source>
</reference>
<dbReference type="InterPro" id="IPR017871">
    <property type="entry name" value="ABC_transporter-like_CS"/>
</dbReference>
<dbReference type="InterPro" id="IPR027417">
    <property type="entry name" value="P-loop_NTPase"/>
</dbReference>
<evidence type="ECO:0000256" key="2">
    <source>
        <dbReference type="ARBA" id="ARBA00022741"/>
    </source>
</evidence>
<dbReference type="Pfam" id="PF00005">
    <property type="entry name" value="ABC_tran"/>
    <property type="match status" value="1"/>
</dbReference>
<dbReference type="InterPro" id="IPR003593">
    <property type="entry name" value="AAA+_ATPase"/>
</dbReference>
<dbReference type="PROSITE" id="PS00211">
    <property type="entry name" value="ABC_TRANSPORTER_1"/>
    <property type="match status" value="1"/>
</dbReference>
<dbReference type="CDD" id="cd03293">
    <property type="entry name" value="ABC_NrtD_SsuB_transporters"/>
    <property type="match status" value="1"/>
</dbReference>
<sequence length="296" mass="33815">METLHFNDIYKSYPTKHGEPFLVLDNIDLTIHKGEFCTLVGPSGCGKSTLLKLILGQDFATSGQLTIKSTPVGHPDSTRGVVYQKYSLYPNKTVLQNVLMGPYFKIPFWKKQERQNAKDYAIELLTKVKLEKHLNKYPHELSGGMQQRVAIIQALITQPEILLMDEPFGALDPGTREFMQTLLIELWEKYQLTILFVTHDLEEACFLGTRLLVLSQYYTDDRGADFQRGAKFVVDRPLHKEPTSTHIKETAEFAELVESIRHQGFNPAHLQHVTEFDLSHPQSWSTLNSQENNSSH</sequence>
<dbReference type="Gene3D" id="3.40.50.300">
    <property type="entry name" value="P-loop containing nucleotide triphosphate hydrolases"/>
    <property type="match status" value="1"/>
</dbReference>
<accession>A0ABW4ZAE1</accession>
<organism evidence="5 6">
    <name type="scientific">Rubritalea tangerina</name>
    <dbReference type="NCBI Taxonomy" id="430798"/>
    <lineage>
        <taxon>Bacteria</taxon>
        <taxon>Pseudomonadati</taxon>
        <taxon>Verrucomicrobiota</taxon>
        <taxon>Verrucomicrobiia</taxon>
        <taxon>Verrucomicrobiales</taxon>
        <taxon>Rubritaleaceae</taxon>
        <taxon>Rubritalea</taxon>
    </lineage>
</organism>
<dbReference type="PANTHER" id="PTHR42788:SF13">
    <property type="entry name" value="ALIPHATIC SULFONATES IMPORT ATP-BINDING PROTEIN SSUB"/>
    <property type="match status" value="1"/>
</dbReference>
<dbReference type="RefSeq" id="WP_377087119.1">
    <property type="nucleotide sequence ID" value="NZ_JBHSJL010000014.1"/>
</dbReference>
<evidence type="ECO:0000313" key="5">
    <source>
        <dbReference type="EMBL" id="MFD2158888.1"/>
    </source>
</evidence>
<feature type="domain" description="ABC transporter" evidence="4">
    <location>
        <begin position="4"/>
        <end position="241"/>
    </location>
</feature>
<gene>
    <name evidence="5" type="ORF">ACFSW8_08270</name>
</gene>
<keyword evidence="3 5" id="KW-0067">ATP-binding</keyword>
<dbReference type="EMBL" id="JBHUJB010000035">
    <property type="protein sequence ID" value="MFD2158888.1"/>
    <property type="molecule type" value="Genomic_DNA"/>
</dbReference>
<comment type="caution">
    <text evidence="5">The sequence shown here is derived from an EMBL/GenBank/DDBJ whole genome shotgun (WGS) entry which is preliminary data.</text>
</comment>
<keyword evidence="2" id="KW-0547">Nucleotide-binding</keyword>
<keyword evidence="1" id="KW-0813">Transport</keyword>
<name>A0ABW4ZAE1_9BACT</name>
<dbReference type="PANTHER" id="PTHR42788">
    <property type="entry name" value="TAURINE IMPORT ATP-BINDING PROTEIN-RELATED"/>
    <property type="match status" value="1"/>
</dbReference>
<dbReference type="PROSITE" id="PS50893">
    <property type="entry name" value="ABC_TRANSPORTER_2"/>
    <property type="match status" value="1"/>
</dbReference>
<evidence type="ECO:0000256" key="3">
    <source>
        <dbReference type="ARBA" id="ARBA00022840"/>
    </source>
</evidence>
<keyword evidence="6" id="KW-1185">Reference proteome</keyword>
<dbReference type="SUPFAM" id="SSF52540">
    <property type="entry name" value="P-loop containing nucleoside triphosphate hydrolases"/>
    <property type="match status" value="1"/>
</dbReference>
<proteinExistence type="predicted"/>
<dbReference type="GO" id="GO:0005524">
    <property type="term" value="F:ATP binding"/>
    <property type="evidence" value="ECO:0007669"/>
    <property type="project" value="UniProtKB-KW"/>
</dbReference>